<accession>A0A1H0CRW2</accession>
<dbReference type="Pfam" id="PF00892">
    <property type="entry name" value="EamA"/>
    <property type="match status" value="2"/>
</dbReference>
<dbReference type="STRING" id="1166073.SAMN05192530_101433"/>
<evidence type="ECO:0000256" key="3">
    <source>
        <dbReference type="ARBA" id="ARBA00022692"/>
    </source>
</evidence>
<feature type="transmembrane region" description="Helical" evidence="6">
    <location>
        <begin position="131"/>
        <end position="151"/>
    </location>
</feature>
<feature type="transmembrane region" description="Helical" evidence="6">
    <location>
        <begin position="163"/>
        <end position="183"/>
    </location>
</feature>
<feature type="transmembrane region" description="Helical" evidence="6">
    <location>
        <begin position="76"/>
        <end position="98"/>
    </location>
</feature>
<dbReference type="GO" id="GO:0016020">
    <property type="term" value="C:membrane"/>
    <property type="evidence" value="ECO:0007669"/>
    <property type="project" value="UniProtKB-SubCell"/>
</dbReference>
<keyword evidence="9" id="KW-1185">Reference proteome</keyword>
<evidence type="ECO:0000256" key="4">
    <source>
        <dbReference type="ARBA" id="ARBA00022989"/>
    </source>
</evidence>
<comment type="similarity">
    <text evidence="2">Belongs to the drug/metabolite transporter (DMT) superfamily. 10 TMS drug/metabolite exporter (DME) (TC 2.A.7.3) family.</text>
</comment>
<feature type="transmembrane region" description="Helical" evidence="6">
    <location>
        <begin position="45"/>
        <end position="64"/>
    </location>
</feature>
<dbReference type="PANTHER" id="PTHR22911">
    <property type="entry name" value="ACYL-MALONYL CONDENSING ENZYME-RELATED"/>
    <property type="match status" value="1"/>
</dbReference>
<evidence type="ECO:0000256" key="1">
    <source>
        <dbReference type="ARBA" id="ARBA00004141"/>
    </source>
</evidence>
<evidence type="ECO:0000313" key="9">
    <source>
        <dbReference type="Proteomes" id="UP000198793"/>
    </source>
</evidence>
<feature type="domain" description="EamA" evidence="7">
    <location>
        <begin position="164"/>
        <end position="294"/>
    </location>
</feature>
<protein>
    <submittedName>
        <fullName evidence="8">Permease of the drug/metabolite transporter (DMT) superfamily</fullName>
    </submittedName>
</protein>
<feature type="transmembrane region" description="Helical" evidence="6">
    <location>
        <begin position="277"/>
        <end position="295"/>
    </location>
</feature>
<dbReference type="Gene3D" id="1.10.3730.20">
    <property type="match status" value="1"/>
</dbReference>
<feature type="transmembrane region" description="Helical" evidence="6">
    <location>
        <begin position="223"/>
        <end position="240"/>
    </location>
</feature>
<keyword evidence="4 6" id="KW-1133">Transmembrane helix</keyword>
<feature type="transmembrane region" description="Helical" evidence="6">
    <location>
        <begin position="195"/>
        <end position="217"/>
    </location>
</feature>
<comment type="subcellular location">
    <subcellularLocation>
        <location evidence="1">Membrane</location>
        <topology evidence="1">Multi-pass membrane protein</topology>
    </subcellularLocation>
</comment>
<evidence type="ECO:0000256" key="6">
    <source>
        <dbReference type="SAM" id="Phobius"/>
    </source>
</evidence>
<feature type="transmembrane region" description="Helical" evidence="6">
    <location>
        <begin position="104"/>
        <end position="124"/>
    </location>
</feature>
<evidence type="ECO:0000256" key="2">
    <source>
        <dbReference type="ARBA" id="ARBA00009853"/>
    </source>
</evidence>
<gene>
    <name evidence="8" type="ORF">SAMN05192530_101433</name>
</gene>
<feature type="transmembrane region" description="Helical" evidence="6">
    <location>
        <begin position="252"/>
        <end position="271"/>
    </location>
</feature>
<evidence type="ECO:0000259" key="7">
    <source>
        <dbReference type="Pfam" id="PF00892"/>
    </source>
</evidence>
<name>A0A1H0CRW2_9HYPH</name>
<dbReference type="Proteomes" id="UP000198793">
    <property type="component" value="Unassembled WGS sequence"/>
</dbReference>
<dbReference type="EMBL" id="FNIT01000001">
    <property type="protein sequence ID" value="SDN60535.1"/>
    <property type="molecule type" value="Genomic_DNA"/>
</dbReference>
<feature type="domain" description="EamA" evidence="7">
    <location>
        <begin position="14"/>
        <end position="147"/>
    </location>
</feature>
<organism evidence="8 9">
    <name type="scientific">Aureimonas jatrophae</name>
    <dbReference type="NCBI Taxonomy" id="1166073"/>
    <lineage>
        <taxon>Bacteria</taxon>
        <taxon>Pseudomonadati</taxon>
        <taxon>Pseudomonadota</taxon>
        <taxon>Alphaproteobacteria</taxon>
        <taxon>Hyphomicrobiales</taxon>
        <taxon>Aurantimonadaceae</taxon>
        <taxon>Aureimonas</taxon>
    </lineage>
</organism>
<dbReference type="InterPro" id="IPR037185">
    <property type="entry name" value="EmrE-like"/>
</dbReference>
<feature type="transmembrane region" description="Helical" evidence="6">
    <location>
        <begin position="12"/>
        <end position="33"/>
    </location>
</feature>
<dbReference type="SUPFAM" id="SSF103481">
    <property type="entry name" value="Multidrug resistance efflux transporter EmrE"/>
    <property type="match status" value="2"/>
</dbReference>
<keyword evidence="3 6" id="KW-0812">Transmembrane</keyword>
<dbReference type="PANTHER" id="PTHR22911:SF6">
    <property type="entry name" value="SOLUTE CARRIER FAMILY 35 MEMBER G1"/>
    <property type="match status" value="1"/>
</dbReference>
<evidence type="ECO:0000256" key="5">
    <source>
        <dbReference type="ARBA" id="ARBA00023136"/>
    </source>
</evidence>
<evidence type="ECO:0000313" key="8">
    <source>
        <dbReference type="EMBL" id="SDN60535.1"/>
    </source>
</evidence>
<dbReference type="InterPro" id="IPR000620">
    <property type="entry name" value="EamA_dom"/>
</dbReference>
<reference evidence="8 9" key="1">
    <citation type="submission" date="2016-10" db="EMBL/GenBank/DDBJ databases">
        <authorList>
            <person name="de Groot N.N."/>
        </authorList>
    </citation>
    <scope>NUCLEOTIDE SEQUENCE [LARGE SCALE GENOMIC DNA]</scope>
    <source>
        <strain evidence="9">L7-484,KACC 16230,DSM 25025</strain>
    </source>
</reference>
<dbReference type="AlphaFoldDB" id="A0A1H0CRW2"/>
<keyword evidence="5 6" id="KW-0472">Membrane</keyword>
<sequence>MALAIDSSTTSPMLGIALKVVSVVVFVGMQTALKATGDAFPAGQLVFFRSFFALVPVIIYLIWLGDLRGSLHTDDLGGHFLRGVIGVSSMGCGFYALGRLPYPEWIAVSYASPLLTVVAAAVFLRETVRAYRWGAVLIGLMGVVVVVAPNFTLSTDSIDASQTAGILASLAGAAIAAVAMIQIRRLVRTEKTATIVIYFSLTSTIISAATLVFGWTWPTWPQAVLLVLAGLCGGVGQLLLTASYRHADTSTIAPFEYTSMILAVAVGYFLFGEEASGTTLLGAGIVIGAGVFIILREHRLGLERRAAKRVSPGAGG</sequence>
<proteinExistence type="inferred from homology"/>